<evidence type="ECO:0000313" key="3">
    <source>
        <dbReference type="Proteomes" id="UP000319210"/>
    </source>
</evidence>
<dbReference type="AlphaFoldDB" id="A0A4Y3QVI4"/>
<accession>A0A4Y3QVI4</accession>
<keyword evidence="3" id="KW-1185">Reference proteome</keyword>
<reference evidence="2 3" key="1">
    <citation type="submission" date="2019-06" db="EMBL/GenBank/DDBJ databases">
        <title>Whole genome shotgun sequence of Streptomyces cacaoi subsp. cacaoi NBRC 12748.</title>
        <authorList>
            <person name="Hosoyama A."/>
            <person name="Uohara A."/>
            <person name="Ohji S."/>
            <person name="Ichikawa N."/>
        </authorList>
    </citation>
    <scope>NUCLEOTIDE SEQUENCE [LARGE SCALE GENOMIC DNA]</scope>
    <source>
        <strain evidence="2 3">NBRC 12748</strain>
    </source>
</reference>
<feature type="compositionally biased region" description="Pro residues" evidence="1">
    <location>
        <begin position="362"/>
        <end position="371"/>
    </location>
</feature>
<gene>
    <name evidence="2" type="ORF">SCA03_05710</name>
</gene>
<feature type="region of interest" description="Disordered" evidence="1">
    <location>
        <begin position="352"/>
        <end position="401"/>
    </location>
</feature>
<sequence>MPKTNDSSPLAPPLVPETIWLGHGRHLGSSPEQDIRRNLIALKAAGVIDDFLDLDPADAASSAVGGVPDPFEDQDGAPTLDPSVRQVFEARWRVADEVTVRAQLSTYDVVERRRRGEAVTWVLAAEAEAPWDQEWPSPATMFWPDSDLVAWDHDMVPGPRLRATHRLPEDDKEMRRLLKDCARKSWNIHVVIHEAMTPAEQGRRPLASFLPPGLRHRVVEHRAAPEQAQIVNWALKDLHVNVPRGGAVVLPTLPADPAYEADRFTVRNLFLDSSEPTELLWRITAFAALPRTLTGEAERAVRFLRQRWHLLDREEELERARSLVGRYAEALDAMTASRDAYRQEAEHLRAELAAARSTDPAAPSPAVPPAPQDGAQHGTAGGALGQVLGRFKGMTKRPPWQ</sequence>
<dbReference type="EMBL" id="BJMM01000002">
    <property type="protein sequence ID" value="GEB48020.1"/>
    <property type="molecule type" value="Genomic_DNA"/>
</dbReference>
<dbReference type="RefSeq" id="WP_141275180.1">
    <property type="nucleotide sequence ID" value="NZ_BJMM01000002.1"/>
</dbReference>
<protein>
    <submittedName>
        <fullName evidence="2">Uncharacterized protein</fullName>
    </submittedName>
</protein>
<dbReference type="OrthoDB" id="4277287at2"/>
<evidence type="ECO:0000256" key="1">
    <source>
        <dbReference type="SAM" id="MobiDB-lite"/>
    </source>
</evidence>
<dbReference type="Proteomes" id="UP000319210">
    <property type="component" value="Unassembled WGS sequence"/>
</dbReference>
<proteinExistence type="predicted"/>
<comment type="caution">
    <text evidence="2">The sequence shown here is derived from an EMBL/GenBank/DDBJ whole genome shotgun (WGS) entry which is preliminary data.</text>
</comment>
<organism evidence="2 3">
    <name type="scientific">Streptomyces cacaoi</name>
    <dbReference type="NCBI Taxonomy" id="1898"/>
    <lineage>
        <taxon>Bacteria</taxon>
        <taxon>Bacillati</taxon>
        <taxon>Actinomycetota</taxon>
        <taxon>Actinomycetes</taxon>
        <taxon>Kitasatosporales</taxon>
        <taxon>Streptomycetaceae</taxon>
        <taxon>Streptomyces</taxon>
    </lineage>
</organism>
<name>A0A4Y3QVI4_STRCI</name>
<evidence type="ECO:0000313" key="2">
    <source>
        <dbReference type="EMBL" id="GEB48020.1"/>
    </source>
</evidence>